<accession>E6YGF3</accession>
<evidence type="ECO:0000313" key="1">
    <source>
        <dbReference type="EMBL" id="CBI75941.1"/>
    </source>
</evidence>
<reference evidence="2" key="1">
    <citation type="submission" date="2009-11" db="EMBL/GenBank/DDBJ databases">
        <title>Genome sequencing of Bartonella species and comparative genomics.</title>
        <authorList>
            <person name="Engel P."/>
            <person name="Salzburger W."/>
            <person name="Marius L."/>
            <person name="Chao-Chin C."/>
            <person name="Soichi M."/>
            <person name="Christa L."/>
            <person name="Alexandra C."/>
            <person name="Aurelie L."/>
            <person name="Claudine M."/>
            <person name="Stephan S.C."/>
            <person name="Christoph D."/>
        </authorList>
    </citation>
    <scope>NUCLEOTIDE SEQUENCE [LARGE SCALE GENOMIC DNA]</scope>
    <source>
        <strain evidence="2">CIP 104772 / 73</strain>
    </source>
</reference>
<evidence type="ECO:0000313" key="2">
    <source>
        <dbReference type="Proteomes" id="UP000009101"/>
    </source>
</evidence>
<dbReference type="HOGENOM" id="CLU_2950922_0_0_5"/>
<organism evidence="1 2">
    <name type="scientific">Bartonella clarridgeiae (strain CCUG 45776 / CIP 104772 / 73)</name>
    <dbReference type="NCBI Taxonomy" id="696125"/>
    <lineage>
        <taxon>Bacteria</taxon>
        <taxon>Pseudomonadati</taxon>
        <taxon>Pseudomonadota</taxon>
        <taxon>Alphaproteobacteria</taxon>
        <taxon>Hyphomicrobiales</taxon>
        <taxon>Bartonellaceae</taxon>
        <taxon>Bartonella</taxon>
    </lineage>
</organism>
<sequence length="59" mass="6885">MIKNFLIICVIRTTICTEAVIKRLNLVINCLLSSVIKSRGVLENLRFISIRNRFRTKSY</sequence>
<dbReference type="EMBL" id="FN645454">
    <property type="protein sequence ID" value="CBI75941.1"/>
    <property type="molecule type" value="Genomic_DNA"/>
</dbReference>
<proteinExistence type="predicted"/>
<name>E6YGF3_BARC7</name>
<protein>
    <submittedName>
        <fullName evidence="1">Uncharacterized protein</fullName>
    </submittedName>
</protein>
<reference evidence="1 2" key="2">
    <citation type="journal article" date="2011" name="PLoS Genet.">
        <title>Parallel evolution of a type IV secretion system in radiating lineages of the host-restricted bacterial pathogen Bartonella.</title>
        <authorList>
            <person name="Engel P."/>
            <person name="Salzburger W."/>
            <person name="Liesch M."/>
            <person name="Chang C.C."/>
            <person name="Maruyama S."/>
            <person name="Lanz C."/>
            <person name="Calteau A."/>
            <person name="Lajus A."/>
            <person name="Medigue C."/>
            <person name="Schuster S.C."/>
            <person name="Dehio C."/>
        </authorList>
    </citation>
    <scope>NUCLEOTIDE SEQUENCE [LARGE SCALE GENOMIC DNA]</scope>
    <source>
        <strain evidence="2">CIP 104772 / 73</strain>
    </source>
</reference>
<dbReference type="Proteomes" id="UP000009101">
    <property type="component" value="Chromosome"/>
</dbReference>
<dbReference type="AlphaFoldDB" id="E6YGF3"/>
<keyword evidence="2" id="KW-1185">Reference proteome</keyword>
<dbReference type="KEGG" id="bcd:BARCL_0260"/>
<gene>
    <name evidence="1" type="ordered locus">BARCL_0260</name>
</gene>